<evidence type="ECO:0000256" key="2">
    <source>
        <dbReference type="ARBA" id="ARBA00001911"/>
    </source>
</evidence>
<dbReference type="Gene3D" id="3.40.50.720">
    <property type="entry name" value="NAD(P)-binding Rossmann-like Domain"/>
    <property type="match status" value="1"/>
</dbReference>
<evidence type="ECO:0000259" key="10">
    <source>
        <dbReference type="Pfam" id="PF16363"/>
    </source>
</evidence>
<keyword evidence="7 9" id="KW-0520">NAD</keyword>
<evidence type="ECO:0000256" key="5">
    <source>
        <dbReference type="ARBA" id="ARBA00013189"/>
    </source>
</evidence>
<dbReference type="PANTHER" id="PTHR43725">
    <property type="entry name" value="UDP-GLUCOSE 4-EPIMERASE"/>
    <property type="match status" value="1"/>
</dbReference>
<dbReference type="Gene3D" id="3.90.25.10">
    <property type="entry name" value="UDP-galactose 4-epimerase, domain 1"/>
    <property type="match status" value="1"/>
</dbReference>
<dbReference type="PANTHER" id="PTHR43725:SF47">
    <property type="entry name" value="UDP-GLUCOSE 4-EPIMERASE"/>
    <property type="match status" value="1"/>
</dbReference>
<dbReference type="PRINTS" id="PR01713">
    <property type="entry name" value="NUCEPIMERASE"/>
</dbReference>
<evidence type="ECO:0000256" key="4">
    <source>
        <dbReference type="ARBA" id="ARBA00007637"/>
    </source>
</evidence>
<dbReference type="OrthoDB" id="9803010at2"/>
<dbReference type="GO" id="GO:0005829">
    <property type="term" value="C:cytosol"/>
    <property type="evidence" value="ECO:0007669"/>
    <property type="project" value="TreeGrafter"/>
</dbReference>
<comment type="pathway">
    <text evidence="3 9">Carbohydrate metabolism; galactose metabolism.</text>
</comment>
<dbReference type="GO" id="GO:0006012">
    <property type="term" value="P:galactose metabolic process"/>
    <property type="evidence" value="ECO:0007669"/>
    <property type="project" value="UniProtKB-UniPathway"/>
</dbReference>
<feature type="domain" description="NAD(P)-binding" evidence="10">
    <location>
        <begin position="4"/>
        <end position="324"/>
    </location>
</feature>
<comment type="catalytic activity">
    <reaction evidence="1 9">
        <text>UDP-alpha-D-glucose = UDP-alpha-D-galactose</text>
        <dbReference type="Rhea" id="RHEA:22168"/>
        <dbReference type="ChEBI" id="CHEBI:58885"/>
        <dbReference type="ChEBI" id="CHEBI:66914"/>
        <dbReference type="EC" id="5.1.3.2"/>
    </reaction>
</comment>
<reference evidence="11 12" key="1">
    <citation type="submission" date="2019-06" db="EMBL/GenBank/DDBJ databases">
        <title>Genome analyses of bacteria isolated from kimchi.</title>
        <authorList>
            <person name="Lee S."/>
            <person name="Ahn S."/>
            <person name="Roh S."/>
        </authorList>
    </citation>
    <scope>NUCLEOTIDE SEQUENCE [LARGE SCALE GENOMIC DNA]</scope>
    <source>
        <strain evidence="11 12">CBA4606</strain>
    </source>
</reference>
<keyword evidence="9" id="KW-0119">Carbohydrate metabolism</keyword>
<dbReference type="Proteomes" id="UP000321272">
    <property type="component" value="Chromosome"/>
</dbReference>
<keyword evidence="12" id="KW-1185">Reference proteome</keyword>
<dbReference type="InterPro" id="IPR005886">
    <property type="entry name" value="UDP_G4E"/>
</dbReference>
<dbReference type="AlphaFoldDB" id="A0A5B8SSD5"/>
<dbReference type="InterPro" id="IPR036291">
    <property type="entry name" value="NAD(P)-bd_dom_sf"/>
</dbReference>
<evidence type="ECO:0000256" key="7">
    <source>
        <dbReference type="ARBA" id="ARBA00023027"/>
    </source>
</evidence>
<comment type="cofactor">
    <cofactor evidence="2 9">
        <name>NAD(+)</name>
        <dbReference type="ChEBI" id="CHEBI:57540"/>
    </cofactor>
</comment>
<evidence type="ECO:0000256" key="9">
    <source>
        <dbReference type="RuleBase" id="RU366046"/>
    </source>
</evidence>
<comment type="similarity">
    <text evidence="4 9">Belongs to the NAD(P)-dependent epimerase/dehydratase family.</text>
</comment>
<dbReference type="Pfam" id="PF16363">
    <property type="entry name" value="GDP_Man_Dehyd"/>
    <property type="match status" value="1"/>
</dbReference>
<protein>
    <recommendedName>
        <fullName evidence="6 9">UDP-glucose 4-epimerase</fullName>
        <ecNumber evidence="5 9">5.1.3.2</ecNumber>
    </recommendedName>
</protein>
<evidence type="ECO:0000256" key="1">
    <source>
        <dbReference type="ARBA" id="ARBA00000083"/>
    </source>
</evidence>
<dbReference type="InterPro" id="IPR016040">
    <property type="entry name" value="NAD(P)-bd_dom"/>
</dbReference>
<name>A0A5B8SSD5_9GAMM</name>
<dbReference type="KEGG" id="paur:FGL86_11260"/>
<dbReference type="SUPFAM" id="SSF51735">
    <property type="entry name" value="NAD(P)-binding Rossmann-fold domains"/>
    <property type="match status" value="1"/>
</dbReference>
<keyword evidence="8 9" id="KW-0413">Isomerase</keyword>
<evidence type="ECO:0000313" key="12">
    <source>
        <dbReference type="Proteomes" id="UP000321272"/>
    </source>
</evidence>
<dbReference type="UniPathway" id="UPA00214"/>
<dbReference type="EC" id="5.1.3.2" evidence="5 9"/>
<evidence type="ECO:0000313" key="11">
    <source>
        <dbReference type="EMBL" id="QEA39596.1"/>
    </source>
</evidence>
<dbReference type="NCBIfam" id="TIGR01179">
    <property type="entry name" value="galE"/>
    <property type="match status" value="1"/>
</dbReference>
<proteinExistence type="inferred from homology"/>
<accession>A0A5B8SSD5</accession>
<dbReference type="CDD" id="cd05247">
    <property type="entry name" value="UDP_G4E_1_SDR_e"/>
    <property type="match status" value="1"/>
</dbReference>
<comment type="subunit">
    <text evidence="9">Homodimer.</text>
</comment>
<evidence type="ECO:0000256" key="6">
    <source>
        <dbReference type="ARBA" id="ARBA00018569"/>
    </source>
</evidence>
<dbReference type="EMBL" id="CP042382">
    <property type="protein sequence ID" value="QEA39596.1"/>
    <property type="molecule type" value="Genomic_DNA"/>
</dbReference>
<evidence type="ECO:0000256" key="8">
    <source>
        <dbReference type="ARBA" id="ARBA00023235"/>
    </source>
</evidence>
<organism evidence="11 12">
    <name type="scientific">Pistricoccus aurantiacus</name>
    <dbReference type="NCBI Taxonomy" id="1883414"/>
    <lineage>
        <taxon>Bacteria</taxon>
        <taxon>Pseudomonadati</taxon>
        <taxon>Pseudomonadota</taxon>
        <taxon>Gammaproteobacteria</taxon>
        <taxon>Oceanospirillales</taxon>
        <taxon>Halomonadaceae</taxon>
        <taxon>Pistricoccus</taxon>
    </lineage>
</organism>
<dbReference type="RefSeq" id="WP_147184647.1">
    <property type="nucleotide sequence ID" value="NZ_CP042382.1"/>
</dbReference>
<sequence>MAILVTGGAGYIGIHTVVELTEAGFNVVVIDNLFNGSVLALKRAEKITGKAIGFVEGDIRDRALLDKVFAEHDIDTVIHFAGLKAVGESFNRPLAYYENNVCGTIVLCQAMEAASVRRLIFSSSATVYGSESPVPYVETTPRGTTSNPYGSSKAMVEKLLEDLVVADKRWSVALLRYFNPIGAHPSGLIGEDPQGIPNNLIPFIAQVAVGRQDALTIFGNDYPTKDGTCERDYLHVVDLAIGHLKALKAVSEPGVSIFNLGAGQSVSVLEMVKSFTRVTGVKISYCFGARRAGDLPVFWADATKAMKELGWVAEKTLDDMMADTWRWQASNPHGYEVRDEKVQ</sequence>
<dbReference type="NCBIfam" id="NF007956">
    <property type="entry name" value="PRK10675.1"/>
    <property type="match status" value="1"/>
</dbReference>
<gene>
    <name evidence="11" type="primary">galE</name>
    <name evidence="11" type="ORF">FGL86_11260</name>
</gene>
<evidence type="ECO:0000256" key="3">
    <source>
        <dbReference type="ARBA" id="ARBA00004947"/>
    </source>
</evidence>
<dbReference type="GO" id="GO:0003978">
    <property type="term" value="F:UDP-glucose 4-epimerase activity"/>
    <property type="evidence" value="ECO:0007669"/>
    <property type="project" value="UniProtKB-UniRule"/>
</dbReference>